<accession>A0A2P2IHM0</accession>
<dbReference type="EMBL" id="GGEC01000227">
    <property type="protein sequence ID" value="MBW80710.1"/>
    <property type="molecule type" value="Transcribed_RNA"/>
</dbReference>
<protein>
    <submittedName>
        <fullName evidence="1">Uncharacterized protein</fullName>
    </submittedName>
</protein>
<sequence length="30" mass="3554">MKIIDYFAVQCRCFGVFSPDIARIHLFFIC</sequence>
<evidence type="ECO:0000313" key="1">
    <source>
        <dbReference type="EMBL" id="MBW80710.1"/>
    </source>
</evidence>
<dbReference type="AlphaFoldDB" id="A0A2P2IHM0"/>
<organism evidence="1">
    <name type="scientific">Rhizophora mucronata</name>
    <name type="common">Asiatic mangrove</name>
    <dbReference type="NCBI Taxonomy" id="61149"/>
    <lineage>
        <taxon>Eukaryota</taxon>
        <taxon>Viridiplantae</taxon>
        <taxon>Streptophyta</taxon>
        <taxon>Embryophyta</taxon>
        <taxon>Tracheophyta</taxon>
        <taxon>Spermatophyta</taxon>
        <taxon>Magnoliopsida</taxon>
        <taxon>eudicotyledons</taxon>
        <taxon>Gunneridae</taxon>
        <taxon>Pentapetalae</taxon>
        <taxon>rosids</taxon>
        <taxon>fabids</taxon>
        <taxon>Malpighiales</taxon>
        <taxon>Rhizophoraceae</taxon>
        <taxon>Rhizophora</taxon>
    </lineage>
</organism>
<name>A0A2P2IHM0_RHIMU</name>
<reference evidence="1" key="1">
    <citation type="submission" date="2018-02" db="EMBL/GenBank/DDBJ databases">
        <title>Rhizophora mucronata_Transcriptome.</title>
        <authorList>
            <person name="Meera S.P."/>
            <person name="Sreeshan A."/>
            <person name="Augustine A."/>
        </authorList>
    </citation>
    <scope>NUCLEOTIDE SEQUENCE</scope>
    <source>
        <tissue evidence="1">Leaf</tissue>
    </source>
</reference>
<proteinExistence type="predicted"/>